<dbReference type="EMBL" id="JAOPEN010000002">
    <property type="protein sequence ID" value="KAJ4862531.1"/>
    <property type="molecule type" value="Genomic_DNA"/>
</dbReference>
<organism evidence="1 2">
    <name type="scientific">Trichoderma breve</name>
    <dbReference type="NCBI Taxonomy" id="2034170"/>
    <lineage>
        <taxon>Eukaryota</taxon>
        <taxon>Fungi</taxon>
        <taxon>Dikarya</taxon>
        <taxon>Ascomycota</taxon>
        <taxon>Pezizomycotina</taxon>
        <taxon>Sordariomycetes</taxon>
        <taxon>Hypocreomycetidae</taxon>
        <taxon>Hypocreales</taxon>
        <taxon>Hypocreaceae</taxon>
        <taxon>Trichoderma</taxon>
    </lineage>
</organism>
<evidence type="ECO:0000313" key="1">
    <source>
        <dbReference type="EMBL" id="KAJ4862531.1"/>
    </source>
</evidence>
<dbReference type="GeneID" id="80865383"/>
<dbReference type="RefSeq" id="XP_056031587.1">
    <property type="nucleotide sequence ID" value="XM_056170695.1"/>
</dbReference>
<sequence length="98" mass="9960">MMDTNVNASVTPDIFTAAGVPPLVVVAAAASVVDNEAISVVVVDVVDGLGRNGVTMGWFIGVEVELWDEIDVEVDIDSSPCVCACVPVSADVEAGASP</sequence>
<comment type="caution">
    <text evidence="1">The sequence shown here is derived from an EMBL/GenBank/DDBJ whole genome shotgun (WGS) entry which is preliminary data.</text>
</comment>
<dbReference type="AlphaFoldDB" id="A0A9W9BMJ9"/>
<evidence type="ECO:0000313" key="2">
    <source>
        <dbReference type="Proteomes" id="UP001140511"/>
    </source>
</evidence>
<proteinExistence type="predicted"/>
<gene>
    <name evidence="1" type="ORF">T069G_03485</name>
</gene>
<protein>
    <submittedName>
        <fullName evidence="1">Uncharacterized protein</fullName>
    </submittedName>
</protein>
<reference evidence="1" key="1">
    <citation type="submission" date="2022-09" db="EMBL/GenBank/DDBJ databases">
        <title>Chromosome-level assembly of Trichoderma breve T069, a fungus used in development of biopesticide product.</title>
        <authorList>
            <person name="Lin R."/>
            <person name="Liu T."/>
        </authorList>
    </citation>
    <scope>NUCLEOTIDE SEQUENCE</scope>
    <source>
        <strain evidence="1">T069</strain>
    </source>
</reference>
<name>A0A9W9BMJ9_9HYPO</name>
<dbReference type="Proteomes" id="UP001140511">
    <property type="component" value="Unassembled WGS sequence"/>
</dbReference>
<accession>A0A9W9BMJ9</accession>
<keyword evidence="2" id="KW-1185">Reference proteome</keyword>